<keyword evidence="2" id="KW-0238">DNA-binding</keyword>
<accession>A0A3P3VMN7</accession>
<protein>
    <submittedName>
        <fullName evidence="5">AraC family transcriptional regulator</fullName>
    </submittedName>
</protein>
<dbReference type="InterPro" id="IPR009057">
    <property type="entry name" value="Homeodomain-like_sf"/>
</dbReference>
<gene>
    <name evidence="5" type="ORF">D0544_14165</name>
</gene>
<dbReference type="Pfam" id="PF12625">
    <property type="entry name" value="Arabinose_bd"/>
    <property type="match status" value="1"/>
</dbReference>
<reference evidence="5 6" key="2">
    <citation type="submission" date="2018-12" db="EMBL/GenBank/DDBJ databases">
        <title>Simiduia agarivorans gen. nov., sp. nov., a marine, agarolytic bacterium isolated from shallow coastal water from Keelung, Taiwan.</title>
        <authorList>
            <person name="Shieh W.Y."/>
        </authorList>
    </citation>
    <scope>NUCLEOTIDE SEQUENCE [LARGE SCALE GENOMIC DNA]</scope>
    <source>
        <strain evidence="5 6">GTF-13</strain>
    </source>
</reference>
<dbReference type="PANTHER" id="PTHR47894">
    <property type="entry name" value="HTH-TYPE TRANSCRIPTIONAL REGULATOR GADX"/>
    <property type="match status" value="1"/>
</dbReference>
<reference evidence="5 6" key="1">
    <citation type="submission" date="2018-08" db="EMBL/GenBank/DDBJ databases">
        <authorList>
            <person name="Khan S.A."/>
        </authorList>
    </citation>
    <scope>NUCLEOTIDE SEQUENCE [LARGE SCALE GENOMIC DNA]</scope>
    <source>
        <strain evidence="5 6">GTF-13</strain>
    </source>
</reference>
<proteinExistence type="predicted"/>
<keyword evidence="3" id="KW-0804">Transcription</keyword>
<dbReference type="AlphaFoldDB" id="A0A3P3VMN7"/>
<dbReference type="GO" id="GO:0000976">
    <property type="term" value="F:transcription cis-regulatory region binding"/>
    <property type="evidence" value="ECO:0007669"/>
    <property type="project" value="TreeGrafter"/>
</dbReference>
<evidence type="ECO:0000256" key="1">
    <source>
        <dbReference type="ARBA" id="ARBA00023015"/>
    </source>
</evidence>
<feature type="domain" description="HTH araC/xylS-type" evidence="4">
    <location>
        <begin position="224"/>
        <end position="322"/>
    </location>
</feature>
<dbReference type="InterPro" id="IPR018060">
    <property type="entry name" value="HTH_AraC"/>
</dbReference>
<evidence type="ECO:0000313" key="6">
    <source>
        <dbReference type="Proteomes" id="UP000280792"/>
    </source>
</evidence>
<comment type="caution">
    <text evidence="5">The sequence shown here is derived from an EMBL/GenBank/DDBJ whole genome shotgun (WGS) entry which is preliminary data.</text>
</comment>
<dbReference type="SMART" id="SM00342">
    <property type="entry name" value="HTH_ARAC"/>
    <property type="match status" value="1"/>
</dbReference>
<evidence type="ECO:0000256" key="3">
    <source>
        <dbReference type="ARBA" id="ARBA00023163"/>
    </source>
</evidence>
<sequence length="325" mass="37350">MNRVPPSYLSALVELARQQGVDQRDLFHPDDLDQGQLSVADAAIDEISFNQALNGLKVHSSRFPLMLEYGKLLAHQLSEPYLRAEVEGVYSLRDAVEREFCGHNPHLDFTLQERGDRTRLVLLAPRMVDAEVVEFKLRTLYRFLLCLCELERDEISVEFSHTVPVYGADTQSAFASDLRFSRTYNALVVASEQLSRPLPGQPVRHDHNGDPVIDRLRQDHPLIRDTLDYIELNIAKVPLKIEDAAGELNMSARTLQRHLKRYEVTFVQLRDCVKKHHSLRMLKDHRLNLASISDQLGFADVSGFHHAFKRWTGHSPKEYRQRYCG</sequence>
<dbReference type="GO" id="GO:0003700">
    <property type="term" value="F:DNA-binding transcription factor activity"/>
    <property type="evidence" value="ECO:0007669"/>
    <property type="project" value="InterPro"/>
</dbReference>
<dbReference type="Proteomes" id="UP000280792">
    <property type="component" value="Unassembled WGS sequence"/>
</dbReference>
<evidence type="ECO:0000313" key="5">
    <source>
        <dbReference type="EMBL" id="RRJ82989.1"/>
    </source>
</evidence>
<name>A0A3P3VMN7_9GAMM</name>
<organism evidence="5 6">
    <name type="scientific">Aestuariirhabdus litorea</name>
    <dbReference type="NCBI Taxonomy" id="2528527"/>
    <lineage>
        <taxon>Bacteria</taxon>
        <taxon>Pseudomonadati</taxon>
        <taxon>Pseudomonadota</taxon>
        <taxon>Gammaproteobacteria</taxon>
        <taxon>Oceanospirillales</taxon>
        <taxon>Aestuariirhabdaceae</taxon>
        <taxon>Aestuariirhabdus</taxon>
    </lineage>
</organism>
<evidence type="ECO:0000256" key="2">
    <source>
        <dbReference type="ARBA" id="ARBA00023125"/>
    </source>
</evidence>
<dbReference type="RefSeq" id="WP_125017247.1">
    <property type="nucleotide sequence ID" value="NZ_QWEZ01000002.1"/>
</dbReference>
<keyword evidence="6" id="KW-1185">Reference proteome</keyword>
<dbReference type="Gene3D" id="1.10.10.60">
    <property type="entry name" value="Homeodomain-like"/>
    <property type="match status" value="1"/>
</dbReference>
<dbReference type="InterPro" id="IPR032687">
    <property type="entry name" value="AraC-type_N"/>
</dbReference>
<keyword evidence="1" id="KW-0805">Transcription regulation</keyword>
<dbReference type="SUPFAM" id="SSF46689">
    <property type="entry name" value="Homeodomain-like"/>
    <property type="match status" value="1"/>
</dbReference>
<dbReference type="Pfam" id="PF12833">
    <property type="entry name" value="HTH_18"/>
    <property type="match status" value="1"/>
</dbReference>
<dbReference type="PROSITE" id="PS01124">
    <property type="entry name" value="HTH_ARAC_FAMILY_2"/>
    <property type="match status" value="1"/>
</dbReference>
<dbReference type="EMBL" id="QWEZ01000002">
    <property type="protein sequence ID" value="RRJ82989.1"/>
    <property type="molecule type" value="Genomic_DNA"/>
</dbReference>
<dbReference type="GO" id="GO:0005829">
    <property type="term" value="C:cytosol"/>
    <property type="evidence" value="ECO:0007669"/>
    <property type="project" value="TreeGrafter"/>
</dbReference>
<evidence type="ECO:0000259" key="4">
    <source>
        <dbReference type="PROSITE" id="PS01124"/>
    </source>
</evidence>
<dbReference type="PANTHER" id="PTHR47894:SF4">
    <property type="entry name" value="HTH-TYPE TRANSCRIPTIONAL REGULATOR GADX"/>
    <property type="match status" value="1"/>
</dbReference>